<accession>A0ABC9WS49</accession>
<sequence length="3047" mass="333737">MASNSQPQPPPPPPPPPPPQQPPPLPGAGAAVGSGAAEPELVSMIVNHLKSQGLFDQFRRDCLADVDTKPAYQNLRQRVDNFVSNHLATHTWSPHLNKNQLRNNIRQQVLKSGMLESGIDRIISQVVDPKINHTFRPQVEKAVHEFLATLNHKEEAGSNTAPSEEKADASVTVQGVSATAPSGNVASDAMSILETITSLNQEASAARASTENSTAKNNDKVTKRLSSQQSVDGSTDRERNVEDLPDREKAICDPSGEGAETFAKCEDSNELPCQSEEIKNSAKDTNNLTFTSKDTSKEIQQEGEDQKSKLLDKCDKKPDSSERRKEKKEKLDKKSDHSKKSDDTVRSKEEKQARESEPMKQLVTEKNSNKHKTTESTKESKEENTSVDSDMDVLSDITVSSVHTSDLSSFEEESEEETVISDSTEEGEITSDDEEEKHSQSKTKPHANELGDGKAKPVRHAYVRKPFLYSKYFSDSDDERTVEQRRQSIAKEKEERLLRRQINRERLEEKRKQKAAEKTKSLKTGNQNAKGKSGLNIEEPSSGSLESKATGTSIKDVLKEQKFLEKKVALSRKRKRDSRHAEDGCKKKYEPSEEDSKDMQKTNETCEKNSSKELKHNHGKSEISKQLRRLSESVHSTEESKSDSKAEKEHKRKTSTSLQVEGAQQESETRDPKRQLDRAEVNTEELQRQKSIFKNEKHPKKDSDTEVQHMRNAAKKESKSYRDKNEKEKTTLEDKLSLKHKYKGDGVHKSSEDVELHSFERSLKGEDGGQKHNQQMKVSSDDKSERKSKHRSERKISVTGKDGKNISESALKAEELLRKENKKDRHLSTEKSRAEYKSKRSLSDSRPQKDSLSASKQLASASHRRSESYSEDKHEIESTNSDCNLKQEDGVHKDRRRSKSLAEDKILLKSKSKSHSKQFKASETELQENLTKESGQKLDKDKSMEENDSDKQHKSKNEDKVFDESGAEFELVSGTQSTQGSQKDFSHRGKLHSGEKGSVKEKYRGDKDLGNSKLERRFSAEGHKSRNLKHSNKEIKKKEETIKLEDKDIKEMDSGQEKVLSITVAMDKKQSKKIACENRKGSISNQDLLGEEKQSASTTESSHAPASQKSSMNNDDFLSGHKEELMELDLKQTKVQEASNIEGKNFQNSLQATDAKYAAKEKISLSLSNKELKHNLADAKACELQFLPAAEKPVKQEDIPNKQVGALDTLSKQDSMDQEPNKQGAYKMSVVYETSGRILLNVPSKDQPSEDSKRPKNLKTVINSNSDDVPVAINSSREDAADAKSMDMDISDVTDSLHSMSKECHNSDRTSLFEDTFILKNDAAQVVYMEQHLSVMKDDGDNTTVTNSIEKDNEVHRPDKQAMGDSTAGLLSQADSDEAAKLESTQGSELKIKEEDLMTDITEDCGDVTTKELLLKRRERECSNTDPSMKGEKSTMMDNVEKNKVHDIDDMIQSSSVLVPERVPEETIKDCVTASEQEGNTVIGREDKNESNAVGTSAGSSKLSLLYSSLQTTPATVIGTSTEKITESTVTATSTEEEGPEGASHSEKDSDATTTCSEEESEVTVICTSIEADEGFTTGIWVKSSEGSSFITGADIGECTVAAAEEGGGSVVTEGLAESESFLTSTEEENGDCTMVDAEESGKDSVNASGVEIEDSVNSAGAEEKDDAVTSAGSEEKRKTSTCVDTGKFESSVSCLGEVESDGAVTSAGTETGEGSTSGDSSGEFRVSVRAGQVKEHEGTVTCTGAEERGHNFIICSVTGTDAQGESTVTGACIAMVTNNSATTGTSGDKSEDTVNGESAVTSTGITPEDDAEISVVCTGLEDSNEGFAVCLEAEKYESLMDSTRAKEEASITTVSVGPCDDEGFVTSTGSKEEDEEGEGIVTSTGRGNEENEHASTCTGMENENALICIGAEEGESSIICIVAEQMEAESGVAGTNINKLTVDSMTSAEKEANCGTNCKNDKGIVESSVTSASAADEGALTAHIGKHESTLIPLDAEECEGPMTSAMAAQDKSQSGTEDERENAMTSFDSRELDASISSAVPKEDENSLTPAGREEKVKGDIISTSTVEESDAPLHSAMDAEEGPLAVARADESGESSMILVDTEDTEVPMPSTATEFKECVHTFGSKQEKDECTMISTSIVEEFEAPMSSAAVEYDGQLPSMKTEEINENAMVSIDMEIYEVPMPSESSAGGDDNNDDDESHPTASGKEEKDECAMISTSVVEEQVILMSGEVTEEAIQHVSDTESKNETVMISTSTAECFEAPMSSVAMQDENKLDASETEGRYEAAMITTSMTEECEIVLISAAPQAESQLIVAEGDEDAIISPNASEECKIVETTATVDEQFELAAFNADAKSKGSVIFVGECGAPVLRVATNSEDQHAASSIGDKEEGAVITLSTMEECDSLFTFTVIEESQLAAESTEVKDKSEEMFNTANQIECILSTTGPEKSSNSLLVIGRDKTHESDVRGESAASQTTVDSEITETDENAVNLLSVDEALCVEISTETALSPGPSSEASEDDQQAEGVLHEDVTSELSCMISEASVESETLRNVNYKFNSNLLLESDFSEIRTPLPRAQALSLVSANEVTVNTNPGEVTIEAELGEKSDFPVLHVEDLYSGDDKTNLVKIDDIGIEVTFPKSNATFNSGNNAALPKLAEELEFESNLRTDESQQPESPRSEEEYADVHTKEFQKDVLQQNIALERETFHVENSETQTTEEHRSRGIQCKSSGAMDKEKCNQLIAQDVRIDDEQSHCSKAKPDNIKEVIAGDTAEMSEEIDVKHTSPKSTMEEKDEFTIEQDMSEKEKHGPESNENSPEGNQPVIVKRKRGRPRKYPLETVQPGGGESKADMSTGNLQFPIFVSRGKTPQIGTDISNKKETTNEDEAEKAEMIVRKRGRKPRRSLLQSEETETLEPERKRRKLTSSEDELKEQEEGEEEDDEEDDEAHSGATTRSATRLEAQRKQPSKPTTRATSKGSSPSSVSPRKRQNLAMKKRSPSDTKINKSPPLTQLKMQSTKRKREDSPTTVVRRKAQQKTEETPVKKAKR</sequence>
<feature type="compositionally biased region" description="Polar residues" evidence="4">
    <location>
        <begin position="203"/>
        <end position="216"/>
    </location>
</feature>
<comment type="caution">
    <text evidence="6">The sequence shown here is derived from an EMBL/GenBank/DDBJ whole genome shotgun (WGS) entry which is preliminary data.</text>
</comment>
<keyword evidence="3" id="KW-0158">Chromosome</keyword>
<feature type="compositionally biased region" description="Basic and acidic residues" evidence="4">
    <location>
        <begin position="479"/>
        <end position="520"/>
    </location>
</feature>
<feature type="compositionally biased region" description="Basic and acidic residues" evidence="4">
    <location>
        <begin position="372"/>
        <end position="384"/>
    </location>
</feature>
<feature type="compositionally biased region" description="Basic and acidic residues" evidence="4">
    <location>
        <begin position="930"/>
        <end position="963"/>
    </location>
</feature>
<dbReference type="PANTHER" id="PTHR47391:SF1">
    <property type="entry name" value="BIORIENTATION OF CHROMOSOMES IN CELL DIVISION 1 LIKE 1"/>
    <property type="match status" value="1"/>
</dbReference>
<keyword evidence="7" id="KW-1185">Reference proteome</keyword>
<gene>
    <name evidence="6" type="ORF">GRJ2_001281800</name>
</gene>
<feature type="region of interest" description="Disordered" evidence="4">
    <location>
        <begin position="474"/>
        <end position="553"/>
    </location>
</feature>
<feature type="compositionally biased region" description="Basic and acidic residues" evidence="4">
    <location>
        <begin position="984"/>
        <end position="1024"/>
    </location>
</feature>
<dbReference type="Proteomes" id="UP001623348">
    <property type="component" value="Unassembled WGS sequence"/>
</dbReference>
<protein>
    <submittedName>
        <fullName evidence="6">Biorientation of chromosomes in cell division protein 1-like 1</fullName>
    </submittedName>
</protein>
<feature type="region of interest" description="Disordered" evidence="4">
    <location>
        <begin position="2708"/>
        <end position="2730"/>
    </location>
</feature>
<feature type="compositionally biased region" description="Basic and acidic residues" evidence="4">
    <location>
        <begin position="864"/>
        <end position="877"/>
    </location>
</feature>
<dbReference type="GO" id="GO:0005694">
    <property type="term" value="C:chromosome"/>
    <property type="evidence" value="ECO:0007669"/>
    <property type="project" value="UniProtKB-SubCell"/>
</dbReference>
<feature type="region of interest" description="Disordered" evidence="4">
    <location>
        <begin position="1241"/>
        <end position="1262"/>
    </location>
</feature>
<feature type="compositionally biased region" description="Polar residues" evidence="4">
    <location>
        <begin position="973"/>
        <end position="983"/>
    </location>
</feature>
<feature type="compositionally biased region" description="Basic and acidic residues" evidence="4">
    <location>
        <begin position="234"/>
        <end position="251"/>
    </location>
</feature>
<dbReference type="InterPro" id="IPR055264">
    <property type="entry name" value="BOD1/SHG1_dom"/>
</dbReference>
<feature type="compositionally biased region" description="Basic and acidic residues" evidence="4">
    <location>
        <begin position="3035"/>
        <end position="3047"/>
    </location>
</feature>
<evidence type="ECO:0000313" key="7">
    <source>
        <dbReference type="Proteomes" id="UP001623348"/>
    </source>
</evidence>
<evidence type="ECO:0000256" key="3">
    <source>
        <dbReference type="ARBA" id="ARBA00022454"/>
    </source>
</evidence>
<feature type="region of interest" description="Disordered" evidence="4">
    <location>
        <begin position="1783"/>
        <end position="1805"/>
    </location>
</feature>
<feature type="region of interest" description="Disordered" evidence="4">
    <location>
        <begin position="2667"/>
        <end position="2689"/>
    </location>
</feature>
<evidence type="ECO:0000256" key="4">
    <source>
        <dbReference type="SAM" id="MobiDB-lite"/>
    </source>
</evidence>
<feature type="compositionally biased region" description="Basic and acidic residues" evidence="4">
    <location>
        <begin position="1066"/>
        <end position="1080"/>
    </location>
</feature>
<feature type="compositionally biased region" description="Acidic residues" evidence="4">
    <location>
        <begin position="409"/>
        <end position="435"/>
    </location>
</feature>
<feature type="compositionally biased region" description="Basic and acidic residues" evidence="4">
    <location>
        <begin position="446"/>
        <end position="455"/>
    </location>
</feature>
<feature type="compositionally biased region" description="Basic and acidic residues" evidence="4">
    <location>
        <begin position="2803"/>
        <end position="2812"/>
    </location>
</feature>
<dbReference type="InterPro" id="IPR043244">
    <property type="entry name" value="BOD1L1"/>
</dbReference>
<feature type="compositionally biased region" description="Basic residues" evidence="4">
    <location>
        <begin position="2826"/>
        <end position="2835"/>
    </location>
</feature>
<proteinExistence type="inferred from homology"/>
<feature type="region of interest" description="Disordered" evidence="4">
    <location>
        <begin position="1518"/>
        <end position="1560"/>
    </location>
</feature>
<feature type="compositionally biased region" description="Pro residues" evidence="4">
    <location>
        <begin position="7"/>
        <end position="26"/>
    </location>
</feature>
<feature type="compositionally biased region" description="Polar residues" evidence="4">
    <location>
        <begin position="539"/>
        <end position="553"/>
    </location>
</feature>
<feature type="compositionally biased region" description="Basic and acidic residues" evidence="4">
    <location>
        <begin position="667"/>
        <end position="770"/>
    </location>
</feature>
<feature type="compositionally biased region" description="Polar residues" evidence="4">
    <location>
        <begin position="655"/>
        <end position="666"/>
    </location>
</feature>
<feature type="compositionally biased region" description="Basic and acidic residues" evidence="4">
    <location>
        <begin position="2708"/>
        <end position="2724"/>
    </location>
</feature>
<feature type="compositionally biased region" description="Polar residues" evidence="4">
    <location>
        <begin position="224"/>
        <end position="233"/>
    </location>
</feature>
<feature type="compositionally biased region" description="Basic and acidic residues" evidence="4">
    <location>
        <begin position="1031"/>
        <end position="1056"/>
    </location>
</feature>
<feature type="compositionally biased region" description="Basic and acidic residues" evidence="4">
    <location>
        <begin position="2679"/>
        <end position="2689"/>
    </location>
</feature>
<feature type="compositionally biased region" description="Basic and acidic residues" evidence="4">
    <location>
        <begin position="597"/>
        <end position="649"/>
    </location>
</feature>
<dbReference type="Pfam" id="PF05205">
    <property type="entry name" value="COMPASS-Shg1"/>
    <property type="match status" value="1"/>
</dbReference>
<feature type="region of interest" description="Disordered" evidence="4">
    <location>
        <begin position="2005"/>
        <end position="2059"/>
    </location>
</feature>
<feature type="region of interest" description="Disordered" evidence="4">
    <location>
        <begin position="1704"/>
        <end position="1724"/>
    </location>
</feature>
<reference evidence="6 7" key="1">
    <citation type="submission" date="2024-06" db="EMBL/GenBank/DDBJ databases">
        <title>The draft genome of Grus japonensis, version 3.</title>
        <authorList>
            <person name="Nabeshima K."/>
            <person name="Suzuki S."/>
            <person name="Onuma M."/>
        </authorList>
    </citation>
    <scope>NUCLEOTIDE SEQUENCE [LARGE SCALE GENOMIC DNA]</scope>
    <source>
        <strain evidence="6 7">451A</strain>
    </source>
</reference>
<feature type="compositionally biased region" description="Basic residues" evidence="4">
    <location>
        <begin position="569"/>
        <end position="578"/>
    </location>
</feature>
<feature type="region of interest" description="Disordered" evidence="4">
    <location>
        <begin position="1"/>
        <end position="36"/>
    </location>
</feature>
<dbReference type="PANTHER" id="PTHR47391">
    <property type="entry name" value="BIORIENTATION OF CHROMOSOMES IN CELL DIVISION 1 LIKE 1"/>
    <property type="match status" value="1"/>
</dbReference>
<feature type="compositionally biased region" description="Low complexity" evidence="4">
    <location>
        <begin position="27"/>
        <end position="36"/>
    </location>
</feature>
<name>A0ABC9WS49_GRUJA</name>
<evidence type="ECO:0000259" key="5">
    <source>
        <dbReference type="Pfam" id="PF05205"/>
    </source>
</evidence>
<feature type="domain" description="BOD1/SHG1" evidence="5">
    <location>
        <begin position="45"/>
        <end position="140"/>
    </location>
</feature>
<feature type="compositionally biased region" description="Basic and acidic residues" evidence="4">
    <location>
        <begin position="294"/>
        <end position="358"/>
    </location>
</feature>
<feature type="compositionally biased region" description="Basic and acidic residues" evidence="4">
    <location>
        <begin position="579"/>
        <end position="591"/>
    </location>
</feature>
<feature type="compositionally biased region" description="Polar residues" evidence="4">
    <location>
        <begin position="283"/>
        <end position="293"/>
    </location>
</feature>
<evidence type="ECO:0000256" key="1">
    <source>
        <dbReference type="ARBA" id="ARBA00004286"/>
    </source>
</evidence>
<feature type="compositionally biased region" description="Basic residues" evidence="4">
    <location>
        <begin position="2985"/>
        <end position="2996"/>
    </location>
</feature>
<feature type="compositionally biased region" description="Basic and acidic residues" evidence="4">
    <location>
        <begin position="1349"/>
        <end position="1362"/>
    </location>
</feature>
<feature type="compositionally biased region" description="Low complexity" evidence="4">
    <location>
        <begin position="2975"/>
        <end position="2984"/>
    </location>
</feature>
<feature type="compositionally biased region" description="Low complexity" evidence="4">
    <location>
        <begin position="1706"/>
        <end position="1724"/>
    </location>
</feature>
<feature type="compositionally biased region" description="Acidic residues" evidence="4">
    <location>
        <begin position="2926"/>
        <end position="2946"/>
    </location>
</feature>
<feature type="region of interest" description="Disordered" evidence="4">
    <location>
        <begin position="2186"/>
        <end position="2216"/>
    </location>
</feature>
<feature type="compositionally biased region" description="Basic residues" evidence="4">
    <location>
        <begin position="908"/>
        <end position="918"/>
    </location>
</feature>
<comment type="subcellular location">
    <subcellularLocation>
        <location evidence="1">Chromosome</location>
    </subcellularLocation>
</comment>
<dbReference type="EMBL" id="BAAFJT010000004">
    <property type="protein sequence ID" value="GAB0188165.1"/>
    <property type="molecule type" value="Genomic_DNA"/>
</dbReference>
<feature type="region of interest" description="Disordered" evidence="4">
    <location>
        <begin position="1654"/>
        <end position="1683"/>
    </location>
</feature>
<comment type="similarity">
    <text evidence="2">Belongs to the BOD1 family.</text>
</comment>
<organism evidence="6 7">
    <name type="scientific">Grus japonensis</name>
    <name type="common">Japanese crane</name>
    <name type="synonym">Red-crowned crane</name>
    <dbReference type="NCBI Taxonomy" id="30415"/>
    <lineage>
        <taxon>Eukaryota</taxon>
        <taxon>Metazoa</taxon>
        <taxon>Chordata</taxon>
        <taxon>Craniata</taxon>
        <taxon>Vertebrata</taxon>
        <taxon>Euteleostomi</taxon>
        <taxon>Archelosauria</taxon>
        <taxon>Archosauria</taxon>
        <taxon>Dinosauria</taxon>
        <taxon>Saurischia</taxon>
        <taxon>Theropoda</taxon>
        <taxon>Coelurosauria</taxon>
        <taxon>Aves</taxon>
        <taxon>Neognathae</taxon>
        <taxon>Neoaves</taxon>
        <taxon>Gruiformes</taxon>
        <taxon>Gruidae</taxon>
        <taxon>Grus</taxon>
    </lineage>
</organism>
<feature type="compositionally biased region" description="Polar residues" evidence="4">
    <location>
        <begin position="1095"/>
        <end position="1116"/>
    </location>
</feature>
<feature type="region of interest" description="Disordered" evidence="4">
    <location>
        <begin position="2772"/>
        <end position="3047"/>
    </location>
</feature>
<feature type="region of interest" description="Disordered" evidence="4">
    <location>
        <begin position="203"/>
        <end position="460"/>
    </location>
</feature>
<feature type="compositionally biased region" description="Low complexity" evidence="4">
    <location>
        <begin position="851"/>
        <end position="861"/>
    </location>
</feature>
<feature type="region of interest" description="Disordered" evidence="4">
    <location>
        <begin position="565"/>
        <end position="1125"/>
    </location>
</feature>
<evidence type="ECO:0000256" key="2">
    <source>
        <dbReference type="ARBA" id="ARBA00008463"/>
    </source>
</evidence>
<feature type="region of interest" description="Disordered" evidence="4">
    <location>
        <begin position="1339"/>
        <end position="1367"/>
    </location>
</feature>
<evidence type="ECO:0000313" key="6">
    <source>
        <dbReference type="EMBL" id="GAB0188165.1"/>
    </source>
</evidence>
<feature type="region of interest" description="Disordered" evidence="4">
    <location>
        <begin position="1473"/>
        <end position="1497"/>
    </location>
</feature>
<feature type="compositionally biased region" description="Basic and acidic residues" evidence="4">
    <location>
        <begin position="801"/>
        <end position="849"/>
    </location>
</feature>
<feature type="region of interest" description="Disordered" evidence="4">
    <location>
        <begin position="1852"/>
        <end position="1896"/>
    </location>
</feature>